<evidence type="ECO:0000313" key="5">
    <source>
        <dbReference type="Proteomes" id="UP000275727"/>
    </source>
</evidence>
<dbReference type="CDD" id="cd03801">
    <property type="entry name" value="GT4_PimA-like"/>
    <property type="match status" value="1"/>
</dbReference>
<dbReference type="RefSeq" id="WP_121052233.1">
    <property type="nucleotide sequence ID" value="NZ_AP018711.1"/>
</dbReference>
<evidence type="ECO:0000313" key="6">
    <source>
        <dbReference type="Proteomes" id="UP000276029"/>
    </source>
</evidence>
<evidence type="ECO:0000313" key="4">
    <source>
        <dbReference type="EMBL" id="RKS88209.1"/>
    </source>
</evidence>
<dbReference type="EMBL" id="AP018711">
    <property type="protein sequence ID" value="BBE36021.1"/>
    <property type="molecule type" value="Genomic_DNA"/>
</dbReference>
<dbReference type="Proteomes" id="UP000276029">
    <property type="component" value="Unassembled WGS sequence"/>
</dbReference>
<dbReference type="Pfam" id="PF13579">
    <property type="entry name" value="Glyco_trans_4_4"/>
    <property type="match status" value="1"/>
</dbReference>
<evidence type="ECO:0000259" key="2">
    <source>
        <dbReference type="Pfam" id="PF13579"/>
    </source>
</evidence>
<gene>
    <name evidence="4" type="ORF">DFR51_2857</name>
    <name evidence="3" type="ORF">SmB9_36790</name>
</gene>
<dbReference type="InterPro" id="IPR028098">
    <property type="entry name" value="Glyco_trans_4-like_N"/>
</dbReference>
<sequence length="384" mass="41192">MSLTPPSSRPRLLHLHSTFDLGGKEARAVRLMNAFGDAYTHDIVSAVPAAIGAARLIAPHVDARVLQDFPALAGRLTPAKLKAIGAAITRGNYDLVLTYNWGALDGVMANRLFARRPLVHHEDGFNDDEAHRQKPARVLYRRLALPSASALVVPSEVLERIALGPWKQPRRRVVRIPNGIDSALFAAPPPAGSIPGFDRCEGEVIVGTLAGLRKVKNLPRLVRAFAAATRIVSVPARLVIVGEGPEREAIAAAAADAGIADRVLMPGFLGKPETCVGHFDIFALSSDSEQFPLSLVEAMAAGLPAVATDVGDVRAIVSERNRPLIAPVPDDMVFGRLLARMIGDPLLRAEIGAANRARVVAEYDEAVMVERYRDVYSQAMASTT</sequence>
<evidence type="ECO:0000313" key="3">
    <source>
        <dbReference type="EMBL" id="BBE36021.1"/>
    </source>
</evidence>
<dbReference type="GO" id="GO:0016757">
    <property type="term" value="F:glycosyltransferase activity"/>
    <property type="evidence" value="ECO:0007669"/>
    <property type="project" value="InterPro"/>
</dbReference>
<protein>
    <submittedName>
        <fullName evidence="3">Glycosyl transferase family 1</fullName>
    </submittedName>
    <submittedName>
        <fullName evidence="4">Glycosyltransferase involved in cell wall biosynthesis</fullName>
    </submittedName>
</protein>
<organism evidence="3 5">
    <name type="scientific">Sphingosinicella microcystinivorans</name>
    <dbReference type="NCBI Taxonomy" id="335406"/>
    <lineage>
        <taxon>Bacteria</taxon>
        <taxon>Pseudomonadati</taxon>
        <taxon>Pseudomonadota</taxon>
        <taxon>Alphaproteobacteria</taxon>
        <taxon>Sphingomonadales</taxon>
        <taxon>Sphingosinicellaceae</taxon>
        <taxon>Sphingosinicella</taxon>
    </lineage>
</organism>
<dbReference type="KEGG" id="smic:SmB9_36790"/>
<dbReference type="InterPro" id="IPR001296">
    <property type="entry name" value="Glyco_trans_1"/>
</dbReference>
<accession>A0AAD1D923</accession>
<dbReference type="Pfam" id="PF00534">
    <property type="entry name" value="Glycos_transf_1"/>
    <property type="match status" value="1"/>
</dbReference>
<dbReference type="EMBL" id="RBWX01000009">
    <property type="protein sequence ID" value="RKS88209.1"/>
    <property type="molecule type" value="Genomic_DNA"/>
</dbReference>
<keyword evidence="3" id="KW-0808">Transferase</keyword>
<proteinExistence type="predicted"/>
<keyword evidence="6" id="KW-1185">Reference proteome</keyword>
<feature type="domain" description="Glycosyltransferase subfamily 4-like N-terminal" evidence="2">
    <location>
        <begin position="23"/>
        <end position="179"/>
    </location>
</feature>
<name>A0AAD1D923_SPHMI</name>
<dbReference type="Gene3D" id="3.40.50.2000">
    <property type="entry name" value="Glycogen Phosphorylase B"/>
    <property type="match status" value="2"/>
</dbReference>
<dbReference type="AlphaFoldDB" id="A0AAD1D923"/>
<dbReference type="Proteomes" id="UP000275727">
    <property type="component" value="Chromosome"/>
</dbReference>
<reference evidence="4 6" key="2">
    <citation type="submission" date="2018-10" db="EMBL/GenBank/DDBJ databases">
        <title>Genomic Encyclopedia of Type Strains, Phase IV (KMG-IV): sequencing the most valuable type-strain genomes for metagenomic binning, comparative biology and taxonomic classification.</title>
        <authorList>
            <person name="Goeker M."/>
        </authorList>
    </citation>
    <scope>NUCLEOTIDE SEQUENCE [LARGE SCALE GENOMIC DNA]</scope>
    <source>
        <strain evidence="4 6">DSM 19791</strain>
    </source>
</reference>
<dbReference type="PANTHER" id="PTHR12526:SF636">
    <property type="entry name" value="BLL3647 PROTEIN"/>
    <property type="match status" value="1"/>
</dbReference>
<reference evidence="3 5" key="1">
    <citation type="submission" date="2018-06" db="EMBL/GenBank/DDBJ databases">
        <title>Complete Genome Sequence of the Microcystin-Degrading Bacterium Sphingosinicella microcystinivorans Strain B-9.</title>
        <authorList>
            <person name="Jin H."/>
            <person name="Nishizawa T."/>
            <person name="Guo Y."/>
            <person name="Nishizawa A."/>
            <person name="Park H."/>
            <person name="Kato H."/>
            <person name="Tsuji K."/>
            <person name="Harada K."/>
        </authorList>
    </citation>
    <scope>NUCLEOTIDE SEQUENCE [LARGE SCALE GENOMIC DNA]</scope>
    <source>
        <strain evidence="3 5">B9</strain>
    </source>
</reference>
<dbReference type="SUPFAM" id="SSF53756">
    <property type="entry name" value="UDP-Glycosyltransferase/glycogen phosphorylase"/>
    <property type="match status" value="1"/>
</dbReference>
<feature type="domain" description="Glycosyl transferase family 1" evidence="1">
    <location>
        <begin position="201"/>
        <end position="357"/>
    </location>
</feature>
<evidence type="ECO:0000259" key="1">
    <source>
        <dbReference type="Pfam" id="PF00534"/>
    </source>
</evidence>
<dbReference type="PANTHER" id="PTHR12526">
    <property type="entry name" value="GLYCOSYLTRANSFERASE"/>
    <property type="match status" value="1"/>
</dbReference>